<dbReference type="Proteomes" id="UP000015105">
    <property type="component" value="Chromosome 3D"/>
</dbReference>
<dbReference type="GO" id="GO:0008270">
    <property type="term" value="F:zinc ion binding"/>
    <property type="evidence" value="ECO:0007669"/>
    <property type="project" value="InterPro"/>
</dbReference>
<dbReference type="Gramene" id="AET3Gv20575800.3">
    <property type="protein sequence ID" value="AET3Gv20575800.3"/>
    <property type="gene ID" value="AET3Gv20575800"/>
</dbReference>
<reference evidence="5" key="5">
    <citation type="journal article" date="2021" name="G3 (Bethesda)">
        <title>Aegilops tauschii genome assembly Aet v5.0 features greater sequence contiguity and improved annotation.</title>
        <authorList>
            <person name="Wang L."/>
            <person name="Zhu T."/>
            <person name="Rodriguez J.C."/>
            <person name="Deal K.R."/>
            <person name="Dubcovsky J."/>
            <person name="McGuire P.E."/>
            <person name="Lux T."/>
            <person name="Spannagl M."/>
            <person name="Mayer K.F.X."/>
            <person name="Baldrich P."/>
            <person name="Meyers B.C."/>
            <person name="Huo N."/>
            <person name="Gu Y.Q."/>
            <person name="Zhou H."/>
            <person name="Devos K.M."/>
            <person name="Bennetzen J.L."/>
            <person name="Unver T."/>
            <person name="Budak H."/>
            <person name="Gulick P.J."/>
            <person name="Galiba G."/>
            <person name="Kalapos B."/>
            <person name="Nelson D.R."/>
            <person name="Li P."/>
            <person name="You F.M."/>
            <person name="Luo M.C."/>
            <person name="Dvorak J."/>
        </authorList>
    </citation>
    <scope>NUCLEOTIDE SEQUENCE [LARGE SCALE GENOMIC DNA]</scope>
    <source>
        <strain evidence="5">cv. AL8/78</strain>
    </source>
</reference>
<dbReference type="Pfam" id="PF01535">
    <property type="entry name" value="PPR"/>
    <property type="match status" value="4"/>
</dbReference>
<dbReference type="PANTHER" id="PTHR47926">
    <property type="entry name" value="PENTATRICOPEPTIDE REPEAT-CONTAINING PROTEIN"/>
    <property type="match status" value="1"/>
</dbReference>
<evidence type="ECO:0000256" key="2">
    <source>
        <dbReference type="ARBA" id="ARBA00022946"/>
    </source>
</evidence>
<dbReference type="AlphaFoldDB" id="A0A453F4T3"/>
<evidence type="ECO:0000256" key="1">
    <source>
        <dbReference type="ARBA" id="ARBA00022737"/>
    </source>
</evidence>
<evidence type="ECO:0000256" key="3">
    <source>
        <dbReference type="PROSITE-ProRule" id="PRU00708"/>
    </source>
</evidence>
<evidence type="ECO:0000259" key="4">
    <source>
        <dbReference type="Pfam" id="PF14432"/>
    </source>
</evidence>
<feature type="repeat" description="PPR" evidence="3">
    <location>
        <begin position="294"/>
        <end position="328"/>
    </location>
</feature>
<reference evidence="6" key="2">
    <citation type="journal article" date="2017" name="Nat. Plants">
        <title>The Aegilops tauschii genome reveals multiple impacts of transposons.</title>
        <authorList>
            <person name="Zhao G."/>
            <person name="Zou C."/>
            <person name="Li K."/>
            <person name="Wang K."/>
            <person name="Li T."/>
            <person name="Gao L."/>
            <person name="Zhang X."/>
            <person name="Wang H."/>
            <person name="Yang Z."/>
            <person name="Liu X."/>
            <person name="Jiang W."/>
            <person name="Mao L."/>
            <person name="Kong X."/>
            <person name="Jiao Y."/>
            <person name="Jia J."/>
        </authorList>
    </citation>
    <scope>NUCLEOTIDE SEQUENCE [LARGE SCALE GENOMIC DNA]</scope>
    <source>
        <strain evidence="6">cv. AL8/78</strain>
    </source>
</reference>
<dbReference type="InterPro" id="IPR032867">
    <property type="entry name" value="DYW_dom"/>
</dbReference>
<dbReference type="PANTHER" id="PTHR47926:SF351">
    <property type="entry name" value="MITOCHONDRIAL RNAEDITING FACTOR 1"/>
    <property type="match status" value="1"/>
</dbReference>
<feature type="domain" description="DYW" evidence="4">
    <location>
        <begin position="508"/>
        <end position="600"/>
    </location>
</feature>
<dbReference type="Pfam" id="PF13812">
    <property type="entry name" value="PPR_3"/>
    <property type="match status" value="1"/>
</dbReference>
<sequence length="600" mass="64455">PHMPPPLQPLAAAPACARTLADLLVALSAARALPKGQQLHGHLLKGGHLPAVASSHALLAHHLLTFYARCSLPELSLRAFLDLPAPPSPAAWSSLISSFAQNGLPAAAFDAFRRMLAAGVAATDRSIPPAAKAVAAAADSSRPPLAPHALHGLASKTPFAGDVFVWSAVLDMYAKCGNLADARRVFDEMPERNVVSWSALIGGYADAGMHPAALCIFRSALEEAVQVNDFTVSCIVRVCAAATLFELGAQVHARSIKTALDASPFVGSSLVSLYSKCGLVDCAYQVFSAAPERNLGIWNAVLIASAQHGHTSTAFERFTKMQNAGFRPNFITFLCLLTACSHAGLVDEGKRYFSLMKEYRIEPQVEHYAAMVDLLGRVGRITEALDLIESMPMEPPDSVWGALLMACRMFKDADTAAIAAKRLFETGSRSSGAHMLLSSTYAAAGRHVDAALARKAMRDAGIRKETGLSWLEAAGEVHTFVSNCRRHPRSNEIYNVLEKVGKKMAAAGYVADASAVVKDVDRDEKCASLGYHSERLAIGLGLLIVPEGVPIRVMKNLRVCDDCHNAVKYLSKCTGRVVVLRDNRRFHRFEAGLCSCGDFW</sequence>
<dbReference type="InterPro" id="IPR002885">
    <property type="entry name" value="PPR_rpt"/>
</dbReference>
<accession>A0A453F4T3</accession>
<dbReference type="Gene3D" id="1.25.40.10">
    <property type="entry name" value="Tetratricopeptide repeat domain"/>
    <property type="match status" value="3"/>
</dbReference>
<dbReference type="InterPro" id="IPR011990">
    <property type="entry name" value="TPR-like_helical_dom_sf"/>
</dbReference>
<dbReference type="Pfam" id="PF14432">
    <property type="entry name" value="DYW_deaminase"/>
    <property type="match status" value="1"/>
</dbReference>
<reference evidence="5" key="3">
    <citation type="journal article" date="2017" name="Nature">
        <title>Genome sequence of the progenitor of the wheat D genome Aegilops tauschii.</title>
        <authorList>
            <person name="Luo M.C."/>
            <person name="Gu Y.Q."/>
            <person name="Puiu D."/>
            <person name="Wang H."/>
            <person name="Twardziok S.O."/>
            <person name="Deal K.R."/>
            <person name="Huo N."/>
            <person name="Zhu T."/>
            <person name="Wang L."/>
            <person name="Wang Y."/>
            <person name="McGuire P.E."/>
            <person name="Liu S."/>
            <person name="Long H."/>
            <person name="Ramasamy R.K."/>
            <person name="Rodriguez J.C."/>
            <person name="Van S.L."/>
            <person name="Yuan L."/>
            <person name="Wang Z."/>
            <person name="Xia Z."/>
            <person name="Xiao L."/>
            <person name="Anderson O.D."/>
            <person name="Ouyang S."/>
            <person name="Liang Y."/>
            <person name="Zimin A.V."/>
            <person name="Pertea G."/>
            <person name="Qi P."/>
            <person name="Bennetzen J.L."/>
            <person name="Dai X."/>
            <person name="Dawson M.W."/>
            <person name="Muller H.G."/>
            <person name="Kugler K."/>
            <person name="Rivarola-Duarte L."/>
            <person name="Spannagl M."/>
            <person name="Mayer K.F.X."/>
            <person name="Lu F.H."/>
            <person name="Bevan M.W."/>
            <person name="Leroy P."/>
            <person name="Li P."/>
            <person name="You F.M."/>
            <person name="Sun Q."/>
            <person name="Liu Z."/>
            <person name="Lyons E."/>
            <person name="Wicker T."/>
            <person name="Salzberg S.L."/>
            <person name="Devos K.M."/>
            <person name="Dvorak J."/>
        </authorList>
    </citation>
    <scope>NUCLEOTIDE SEQUENCE [LARGE SCALE GENOMIC DNA]</scope>
    <source>
        <strain evidence="5">cv. AL8/78</strain>
    </source>
</reference>
<keyword evidence="2" id="KW-0809">Transit peptide</keyword>
<proteinExistence type="predicted"/>
<protein>
    <recommendedName>
        <fullName evidence="4">DYW domain-containing protein</fullName>
    </recommendedName>
</protein>
<dbReference type="InterPro" id="IPR046848">
    <property type="entry name" value="E_motif"/>
</dbReference>
<dbReference type="FunFam" id="1.25.40.10:FF:000407">
    <property type="entry name" value="Putative pentatricopeptide repeat-containing protein"/>
    <property type="match status" value="1"/>
</dbReference>
<dbReference type="GO" id="GO:0016554">
    <property type="term" value="P:cytidine to uridine editing"/>
    <property type="evidence" value="ECO:0007669"/>
    <property type="project" value="EnsemblPlants"/>
</dbReference>
<keyword evidence="6" id="KW-1185">Reference proteome</keyword>
<dbReference type="PROSITE" id="PS51375">
    <property type="entry name" value="PPR"/>
    <property type="match status" value="4"/>
</dbReference>
<dbReference type="InterPro" id="IPR046960">
    <property type="entry name" value="PPR_At4g14850-like_plant"/>
</dbReference>
<evidence type="ECO:0000313" key="6">
    <source>
        <dbReference type="Proteomes" id="UP000015105"/>
    </source>
</evidence>
<dbReference type="STRING" id="200361.A0A453F4T3"/>
<dbReference type="NCBIfam" id="TIGR00756">
    <property type="entry name" value="PPR"/>
    <property type="match status" value="3"/>
</dbReference>
<organism evidence="5 6">
    <name type="scientific">Aegilops tauschii subsp. strangulata</name>
    <name type="common">Goatgrass</name>
    <dbReference type="NCBI Taxonomy" id="200361"/>
    <lineage>
        <taxon>Eukaryota</taxon>
        <taxon>Viridiplantae</taxon>
        <taxon>Streptophyta</taxon>
        <taxon>Embryophyta</taxon>
        <taxon>Tracheophyta</taxon>
        <taxon>Spermatophyta</taxon>
        <taxon>Magnoliopsida</taxon>
        <taxon>Liliopsida</taxon>
        <taxon>Poales</taxon>
        <taxon>Poaceae</taxon>
        <taxon>BOP clade</taxon>
        <taxon>Pooideae</taxon>
        <taxon>Triticodae</taxon>
        <taxon>Triticeae</taxon>
        <taxon>Triticinae</taxon>
        <taxon>Aegilops</taxon>
    </lineage>
</organism>
<feature type="repeat" description="PPR" evidence="3">
    <location>
        <begin position="88"/>
        <end position="122"/>
    </location>
</feature>
<dbReference type="EnsemblPlants" id="AET3Gv20575800.3">
    <property type="protein sequence ID" value="AET3Gv20575800.3"/>
    <property type="gene ID" value="AET3Gv20575800"/>
</dbReference>
<reference evidence="6" key="1">
    <citation type="journal article" date="2014" name="Science">
        <title>Ancient hybridizations among the ancestral genomes of bread wheat.</title>
        <authorList>
            <consortium name="International Wheat Genome Sequencing Consortium,"/>
            <person name="Marcussen T."/>
            <person name="Sandve S.R."/>
            <person name="Heier L."/>
            <person name="Spannagl M."/>
            <person name="Pfeifer M."/>
            <person name="Jakobsen K.S."/>
            <person name="Wulff B.B."/>
            <person name="Steuernagel B."/>
            <person name="Mayer K.F."/>
            <person name="Olsen O.A."/>
        </authorList>
    </citation>
    <scope>NUCLEOTIDE SEQUENCE [LARGE SCALE GENOMIC DNA]</scope>
    <source>
        <strain evidence="6">cv. AL8/78</strain>
    </source>
</reference>
<feature type="repeat" description="PPR" evidence="3">
    <location>
        <begin position="329"/>
        <end position="363"/>
    </location>
</feature>
<evidence type="ECO:0000313" key="5">
    <source>
        <dbReference type="EnsemblPlants" id="AET3Gv20575800.3"/>
    </source>
</evidence>
<feature type="repeat" description="PPR" evidence="3">
    <location>
        <begin position="162"/>
        <end position="196"/>
    </location>
</feature>
<dbReference type="FunFam" id="1.25.40.10:FF:000517">
    <property type="entry name" value="Pentatricopeptide repeat-containing protein At1g50270"/>
    <property type="match status" value="1"/>
</dbReference>
<keyword evidence="1" id="KW-0677">Repeat</keyword>
<dbReference type="Pfam" id="PF20431">
    <property type="entry name" value="E_motif"/>
    <property type="match status" value="1"/>
</dbReference>
<dbReference type="GO" id="GO:0003723">
    <property type="term" value="F:RNA binding"/>
    <property type="evidence" value="ECO:0007669"/>
    <property type="project" value="InterPro"/>
</dbReference>
<reference evidence="5" key="4">
    <citation type="submission" date="2019-03" db="UniProtKB">
        <authorList>
            <consortium name="EnsemblPlants"/>
        </authorList>
    </citation>
    <scope>IDENTIFICATION</scope>
</reference>
<name>A0A453F4T3_AEGTS</name>